<evidence type="ECO:0000313" key="6">
    <source>
        <dbReference type="Proteomes" id="UP001596524"/>
    </source>
</evidence>
<evidence type="ECO:0000256" key="1">
    <source>
        <dbReference type="ARBA" id="ARBA00023015"/>
    </source>
</evidence>
<dbReference type="Proteomes" id="UP001596524">
    <property type="component" value="Unassembled WGS sequence"/>
</dbReference>
<keyword evidence="3" id="KW-0472">Membrane</keyword>
<proteinExistence type="predicted"/>
<keyword evidence="3" id="KW-1133">Transmembrane helix</keyword>
<gene>
    <name evidence="5" type="ORF">ACFQO6_24530</name>
</gene>
<sequence>MSCDFAHDDAAYVLGALSPAERLEFERHLETCDACTRSVRSLAGMPGLLDRIDASVLENPPDDPPLPSTLLPALNRAVEDRRRRRTAVFAGLAAAAAVAALAVPVVLTRGDDAPPVSGPGTSSSAVVETRAMRPVGEVPIQATLGLEAVTWGTRLLITCTYDREWVDVELPGKVDYLLFVTTEDGRTEQVGSWRSVDGTTMEVPAATSVGRDDIADVEVRTTDGRVVLRLDA</sequence>
<dbReference type="InterPro" id="IPR041916">
    <property type="entry name" value="Anti_sigma_zinc_sf"/>
</dbReference>
<evidence type="ECO:0000256" key="3">
    <source>
        <dbReference type="SAM" id="Phobius"/>
    </source>
</evidence>
<keyword evidence="6" id="KW-1185">Reference proteome</keyword>
<reference evidence="6" key="1">
    <citation type="journal article" date="2019" name="Int. J. Syst. Evol. Microbiol.">
        <title>The Global Catalogue of Microorganisms (GCM) 10K type strain sequencing project: providing services to taxonomists for standard genome sequencing and annotation.</title>
        <authorList>
            <consortium name="The Broad Institute Genomics Platform"/>
            <consortium name="The Broad Institute Genome Sequencing Center for Infectious Disease"/>
            <person name="Wu L."/>
            <person name="Ma J."/>
        </authorList>
    </citation>
    <scope>NUCLEOTIDE SEQUENCE [LARGE SCALE GENOMIC DNA]</scope>
    <source>
        <strain evidence="6">FCH27</strain>
    </source>
</reference>
<protein>
    <submittedName>
        <fullName evidence="5">Anti-sigma factor family protein</fullName>
    </submittedName>
</protein>
<dbReference type="EMBL" id="JBHTCH010000030">
    <property type="protein sequence ID" value="MFC7363461.1"/>
    <property type="molecule type" value="Genomic_DNA"/>
</dbReference>
<comment type="caution">
    <text evidence="5">The sequence shown here is derived from an EMBL/GenBank/DDBJ whole genome shotgun (WGS) entry which is preliminary data.</text>
</comment>
<accession>A0ABW2NBK8</accession>
<name>A0ABW2NBK8_9ACTN</name>
<evidence type="ECO:0000256" key="2">
    <source>
        <dbReference type="ARBA" id="ARBA00023163"/>
    </source>
</evidence>
<dbReference type="RefSeq" id="WP_255889195.1">
    <property type="nucleotide sequence ID" value="NZ_JAFMZM010000002.1"/>
</dbReference>
<keyword evidence="1" id="KW-0805">Transcription regulation</keyword>
<feature type="domain" description="Putative zinc-finger" evidence="4">
    <location>
        <begin position="11"/>
        <end position="35"/>
    </location>
</feature>
<dbReference type="InterPro" id="IPR027383">
    <property type="entry name" value="Znf_put"/>
</dbReference>
<organism evidence="5 6">
    <name type="scientific">Nocardioides astragali</name>
    <dbReference type="NCBI Taxonomy" id="1776736"/>
    <lineage>
        <taxon>Bacteria</taxon>
        <taxon>Bacillati</taxon>
        <taxon>Actinomycetota</taxon>
        <taxon>Actinomycetes</taxon>
        <taxon>Propionibacteriales</taxon>
        <taxon>Nocardioidaceae</taxon>
        <taxon>Nocardioides</taxon>
    </lineage>
</organism>
<feature type="transmembrane region" description="Helical" evidence="3">
    <location>
        <begin position="86"/>
        <end position="107"/>
    </location>
</feature>
<keyword evidence="3" id="KW-0812">Transmembrane</keyword>
<keyword evidence="2" id="KW-0804">Transcription</keyword>
<evidence type="ECO:0000259" key="4">
    <source>
        <dbReference type="Pfam" id="PF13490"/>
    </source>
</evidence>
<evidence type="ECO:0000313" key="5">
    <source>
        <dbReference type="EMBL" id="MFC7363461.1"/>
    </source>
</evidence>
<dbReference type="Pfam" id="PF13490">
    <property type="entry name" value="zf-HC2"/>
    <property type="match status" value="1"/>
</dbReference>
<dbReference type="Gene3D" id="1.10.10.1320">
    <property type="entry name" value="Anti-sigma factor, zinc-finger domain"/>
    <property type="match status" value="1"/>
</dbReference>